<organism evidence="9 10">
    <name type="scientific">Microvenator marinus</name>
    <dbReference type="NCBI Taxonomy" id="2600177"/>
    <lineage>
        <taxon>Bacteria</taxon>
        <taxon>Deltaproteobacteria</taxon>
        <taxon>Bradymonadales</taxon>
        <taxon>Microvenatoraceae</taxon>
        <taxon>Microvenator</taxon>
    </lineage>
</organism>
<dbReference type="GO" id="GO:0005524">
    <property type="term" value="F:ATP binding"/>
    <property type="evidence" value="ECO:0007669"/>
    <property type="project" value="UniProtKB-KW"/>
</dbReference>
<dbReference type="GO" id="GO:0016887">
    <property type="term" value="F:ATP hydrolysis activity"/>
    <property type="evidence" value="ECO:0007669"/>
    <property type="project" value="InterPro"/>
</dbReference>
<evidence type="ECO:0000256" key="4">
    <source>
        <dbReference type="ARBA" id="ARBA00022741"/>
    </source>
</evidence>
<dbReference type="SUPFAM" id="SSF52540">
    <property type="entry name" value="P-loop containing nucleoside triphosphate hydrolases"/>
    <property type="match status" value="1"/>
</dbReference>
<dbReference type="SMART" id="SM00382">
    <property type="entry name" value="AAA"/>
    <property type="match status" value="1"/>
</dbReference>
<sequence>MSENALIQMRNLSKTFLHRGRELNVLRSVDLTIQAGDRVAIMGSSGAGKSTLLQIMGTLDSPSAGQLLFNGEEIFKRSEKSLAKFRNEHVGFVFQFHHLLPEFTALENVMMPGLIHRQKRAEAENHATELLEKVGLKERLHHQPGELSGGEQQRVAIARALFMKPRILLADEPTGNLDLTTGGEIHGLLRELNESTGITVVVVTHDPMLANQMDVRLLVDDGEIIPMVTGDPKVGDRVPEALLHRKPTRPIVTSREQSELAT</sequence>
<dbReference type="Gene3D" id="3.40.50.300">
    <property type="entry name" value="P-loop containing nucleotide triphosphate hydrolases"/>
    <property type="match status" value="1"/>
</dbReference>
<keyword evidence="10" id="KW-1185">Reference proteome</keyword>
<dbReference type="Proteomes" id="UP000321595">
    <property type="component" value="Chromosome"/>
</dbReference>
<proteinExistence type="inferred from homology"/>
<evidence type="ECO:0000313" key="10">
    <source>
        <dbReference type="Proteomes" id="UP000321595"/>
    </source>
</evidence>
<dbReference type="CDD" id="cd03255">
    <property type="entry name" value="ABC_MJ0796_LolCDE_FtsE"/>
    <property type="match status" value="1"/>
</dbReference>
<protein>
    <submittedName>
        <fullName evidence="9">ABC transporter ATP-binding protein</fullName>
    </submittedName>
</protein>
<dbReference type="PANTHER" id="PTHR24220">
    <property type="entry name" value="IMPORT ATP-BINDING PROTEIN"/>
    <property type="match status" value="1"/>
</dbReference>
<dbReference type="InterPro" id="IPR027417">
    <property type="entry name" value="P-loop_NTPase"/>
</dbReference>
<evidence type="ECO:0000256" key="6">
    <source>
        <dbReference type="ARBA" id="ARBA00022967"/>
    </source>
</evidence>
<feature type="domain" description="ABC transporter" evidence="8">
    <location>
        <begin position="7"/>
        <end position="246"/>
    </location>
</feature>
<dbReference type="PROSITE" id="PS50893">
    <property type="entry name" value="ABC_TRANSPORTER_2"/>
    <property type="match status" value="1"/>
</dbReference>
<evidence type="ECO:0000256" key="2">
    <source>
        <dbReference type="ARBA" id="ARBA00022448"/>
    </source>
</evidence>
<dbReference type="EMBL" id="CP042467">
    <property type="protein sequence ID" value="QED25889.1"/>
    <property type="molecule type" value="Genomic_DNA"/>
</dbReference>
<accession>A0A5B8XR89</accession>
<gene>
    <name evidence="9" type="ORF">FRD01_01140</name>
</gene>
<keyword evidence="4" id="KW-0547">Nucleotide-binding</keyword>
<dbReference type="InterPro" id="IPR003439">
    <property type="entry name" value="ABC_transporter-like_ATP-bd"/>
</dbReference>
<dbReference type="PANTHER" id="PTHR24220:SF689">
    <property type="entry name" value="LIPOPROTEIN-RELEASING SYSTEM ATP-BINDING PROTEIN LOLD"/>
    <property type="match status" value="1"/>
</dbReference>
<dbReference type="PROSITE" id="PS00211">
    <property type="entry name" value="ABC_TRANSPORTER_1"/>
    <property type="match status" value="1"/>
</dbReference>
<dbReference type="AlphaFoldDB" id="A0A5B8XR89"/>
<keyword evidence="2" id="KW-0813">Transport</keyword>
<dbReference type="OrthoDB" id="9809450at2"/>
<keyword evidence="6" id="KW-1278">Translocase</keyword>
<dbReference type="Pfam" id="PF00005">
    <property type="entry name" value="ABC_tran"/>
    <property type="match status" value="1"/>
</dbReference>
<dbReference type="FunFam" id="3.40.50.300:FF:000230">
    <property type="entry name" value="Lipoprotein-releasing system ATP-binding protein LolD"/>
    <property type="match status" value="1"/>
</dbReference>
<dbReference type="InterPro" id="IPR015854">
    <property type="entry name" value="ABC_transpr_LolD-like"/>
</dbReference>
<keyword evidence="3" id="KW-1003">Cell membrane</keyword>
<evidence type="ECO:0000313" key="9">
    <source>
        <dbReference type="EMBL" id="QED25889.1"/>
    </source>
</evidence>
<dbReference type="InterPro" id="IPR003593">
    <property type="entry name" value="AAA+_ATPase"/>
</dbReference>
<evidence type="ECO:0000256" key="1">
    <source>
        <dbReference type="ARBA" id="ARBA00005417"/>
    </source>
</evidence>
<evidence type="ECO:0000256" key="3">
    <source>
        <dbReference type="ARBA" id="ARBA00022475"/>
    </source>
</evidence>
<name>A0A5B8XR89_9DELT</name>
<evidence type="ECO:0000259" key="8">
    <source>
        <dbReference type="PROSITE" id="PS50893"/>
    </source>
</evidence>
<dbReference type="InterPro" id="IPR017911">
    <property type="entry name" value="MacB-like_ATP-bd"/>
</dbReference>
<dbReference type="GO" id="GO:0089705">
    <property type="term" value="P:protein localization to outer membrane"/>
    <property type="evidence" value="ECO:0007669"/>
    <property type="project" value="UniProtKB-ARBA"/>
</dbReference>
<comment type="similarity">
    <text evidence="1">Belongs to the ABC transporter superfamily.</text>
</comment>
<dbReference type="GO" id="GO:0005886">
    <property type="term" value="C:plasma membrane"/>
    <property type="evidence" value="ECO:0007669"/>
    <property type="project" value="TreeGrafter"/>
</dbReference>
<dbReference type="GO" id="GO:0022857">
    <property type="term" value="F:transmembrane transporter activity"/>
    <property type="evidence" value="ECO:0007669"/>
    <property type="project" value="TreeGrafter"/>
</dbReference>
<dbReference type="GO" id="GO:0044874">
    <property type="term" value="P:lipoprotein localization to outer membrane"/>
    <property type="evidence" value="ECO:0007669"/>
    <property type="project" value="UniProtKB-ARBA"/>
</dbReference>
<evidence type="ECO:0000256" key="5">
    <source>
        <dbReference type="ARBA" id="ARBA00022840"/>
    </source>
</evidence>
<keyword evidence="5 9" id="KW-0067">ATP-binding</keyword>
<dbReference type="InterPro" id="IPR017871">
    <property type="entry name" value="ABC_transporter-like_CS"/>
</dbReference>
<keyword evidence="7" id="KW-0472">Membrane</keyword>
<evidence type="ECO:0000256" key="7">
    <source>
        <dbReference type="ARBA" id="ARBA00023136"/>
    </source>
</evidence>
<dbReference type="KEGG" id="bbae:FRD01_01140"/>
<reference evidence="9 10" key="1">
    <citation type="submission" date="2019-08" db="EMBL/GenBank/DDBJ databases">
        <authorList>
            <person name="Liang Q."/>
        </authorList>
    </citation>
    <scope>NUCLEOTIDE SEQUENCE [LARGE SCALE GENOMIC DNA]</scope>
    <source>
        <strain evidence="9 10">V1718</strain>
    </source>
</reference>